<dbReference type="GO" id="GO:0005576">
    <property type="term" value="C:extracellular region"/>
    <property type="evidence" value="ECO:0007669"/>
    <property type="project" value="TreeGrafter"/>
</dbReference>
<dbReference type="AlphaFoldDB" id="A0A1M6HG12"/>
<gene>
    <name evidence="10" type="ORF">SAMN02745181_1463</name>
</gene>
<dbReference type="GO" id="GO:0071555">
    <property type="term" value="P:cell wall organization"/>
    <property type="evidence" value="ECO:0007669"/>
    <property type="project" value="UniProtKB-UniRule"/>
</dbReference>
<dbReference type="PANTHER" id="PTHR30582">
    <property type="entry name" value="L,D-TRANSPEPTIDASE"/>
    <property type="match status" value="1"/>
</dbReference>
<evidence type="ECO:0000256" key="3">
    <source>
        <dbReference type="ARBA" id="ARBA00022679"/>
    </source>
</evidence>
<dbReference type="SUPFAM" id="SSF141523">
    <property type="entry name" value="L,D-transpeptidase catalytic domain-like"/>
    <property type="match status" value="1"/>
</dbReference>
<keyword evidence="3" id="KW-0808">Transferase</keyword>
<dbReference type="PROSITE" id="PS51257">
    <property type="entry name" value="PROKAR_LIPOPROTEIN"/>
    <property type="match status" value="1"/>
</dbReference>
<organism evidence="10 11">
    <name type="scientific">Rubritalea squalenifaciens DSM 18772</name>
    <dbReference type="NCBI Taxonomy" id="1123071"/>
    <lineage>
        <taxon>Bacteria</taxon>
        <taxon>Pseudomonadati</taxon>
        <taxon>Verrucomicrobiota</taxon>
        <taxon>Verrucomicrobiia</taxon>
        <taxon>Verrucomicrobiales</taxon>
        <taxon>Rubritaleaceae</taxon>
        <taxon>Rubritalea</taxon>
    </lineage>
</organism>
<evidence type="ECO:0000256" key="1">
    <source>
        <dbReference type="ARBA" id="ARBA00004752"/>
    </source>
</evidence>
<feature type="chain" id="PRO_5012657950" evidence="8">
    <location>
        <begin position="24"/>
        <end position="224"/>
    </location>
</feature>
<dbReference type="Pfam" id="PF03734">
    <property type="entry name" value="YkuD"/>
    <property type="match status" value="1"/>
</dbReference>
<comment type="pathway">
    <text evidence="1 7">Cell wall biogenesis; peptidoglycan biosynthesis.</text>
</comment>
<dbReference type="Gene3D" id="2.40.440.10">
    <property type="entry name" value="L,D-transpeptidase catalytic domain-like"/>
    <property type="match status" value="1"/>
</dbReference>
<dbReference type="Proteomes" id="UP000184510">
    <property type="component" value="Unassembled WGS sequence"/>
</dbReference>
<keyword evidence="11" id="KW-1185">Reference proteome</keyword>
<dbReference type="InterPro" id="IPR038063">
    <property type="entry name" value="Transpep_catalytic_dom"/>
</dbReference>
<dbReference type="UniPathway" id="UPA00219"/>
<proteinExistence type="inferred from homology"/>
<dbReference type="GO" id="GO:0008360">
    <property type="term" value="P:regulation of cell shape"/>
    <property type="evidence" value="ECO:0007669"/>
    <property type="project" value="UniProtKB-UniRule"/>
</dbReference>
<dbReference type="InterPro" id="IPR050979">
    <property type="entry name" value="LD-transpeptidase"/>
</dbReference>
<evidence type="ECO:0000313" key="11">
    <source>
        <dbReference type="Proteomes" id="UP000184510"/>
    </source>
</evidence>
<evidence type="ECO:0000259" key="9">
    <source>
        <dbReference type="PROSITE" id="PS52029"/>
    </source>
</evidence>
<evidence type="ECO:0000256" key="6">
    <source>
        <dbReference type="ARBA" id="ARBA00023316"/>
    </source>
</evidence>
<dbReference type="GO" id="GO:0071972">
    <property type="term" value="F:peptidoglycan L,D-transpeptidase activity"/>
    <property type="evidence" value="ECO:0007669"/>
    <property type="project" value="TreeGrafter"/>
</dbReference>
<evidence type="ECO:0000256" key="5">
    <source>
        <dbReference type="ARBA" id="ARBA00022984"/>
    </source>
</evidence>
<dbReference type="STRING" id="1123071.SAMN02745181_1463"/>
<dbReference type="CDD" id="cd16913">
    <property type="entry name" value="YkuD_like"/>
    <property type="match status" value="1"/>
</dbReference>
<keyword evidence="6 7" id="KW-0961">Cell wall biogenesis/degradation</keyword>
<comment type="similarity">
    <text evidence="2">Belongs to the YkuD family.</text>
</comment>
<dbReference type="PROSITE" id="PS52029">
    <property type="entry name" value="LD_TPASE"/>
    <property type="match status" value="1"/>
</dbReference>
<feature type="domain" description="L,D-TPase catalytic" evidence="9">
    <location>
        <begin position="85"/>
        <end position="223"/>
    </location>
</feature>
<evidence type="ECO:0000256" key="7">
    <source>
        <dbReference type="PROSITE-ProRule" id="PRU01373"/>
    </source>
</evidence>
<evidence type="ECO:0000256" key="4">
    <source>
        <dbReference type="ARBA" id="ARBA00022960"/>
    </source>
</evidence>
<feature type="active site" description="Proton donor/acceptor" evidence="7">
    <location>
        <position position="186"/>
    </location>
</feature>
<dbReference type="EMBL" id="FQYR01000003">
    <property type="protein sequence ID" value="SHJ21054.1"/>
    <property type="molecule type" value="Genomic_DNA"/>
</dbReference>
<dbReference type="InterPro" id="IPR005490">
    <property type="entry name" value="LD_TPept_cat_dom"/>
</dbReference>
<dbReference type="InParanoid" id="A0A1M6HG12"/>
<name>A0A1M6HG12_9BACT</name>
<evidence type="ECO:0000313" key="10">
    <source>
        <dbReference type="EMBL" id="SHJ21054.1"/>
    </source>
</evidence>
<dbReference type="GO" id="GO:0018104">
    <property type="term" value="P:peptidoglycan-protein cross-linking"/>
    <property type="evidence" value="ECO:0007669"/>
    <property type="project" value="TreeGrafter"/>
</dbReference>
<feature type="signal peptide" evidence="8">
    <location>
        <begin position="1"/>
        <end position="23"/>
    </location>
</feature>
<dbReference type="GO" id="GO:0016740">
    <property type="term" value="F:transferase activity"/>
    <property type="evidence" value="ECO:0007669"/>
    <property type="project" value="UniProtKB-KW"/>
</dbReference>
<evidence type="ECO:0000256" key="2">
    <source>
        <dbReference type="ARBA" id="ARBA00005992"/>
    </source>
</evidence>
<accession>A0A1M6HG12</accession>
<feature type="active site" description="Nucleophile" evidence="7">
    <location>
        <position position="199"/>
    </location>
</feature>
<keyword evidence="4 7" id="KW-0133">Cell shape</keyword>
<keyword evidence="5 7" id="KW-0573">Peptidoglycan synthesis</keyword>
<protein>
    <submittedName>
        <fullName evidence="10">L,D-transpeptidase catalytic domain</fullName>
    </submittedName>
</protein>
<dbReference type="PANTHER" id="PTHR30582:SF2">
    <property type="entry name" value="L,D-TRANSPEPTIDASE YCIB-RELATED"/>
    <property type="match status" value="1"/>
</dbReference>
<dbReference type="RefSeq" id="WP_143158827.1">
    <property type="nucleotide sequence ID" value="NZ_FQYR01000003.1"/>
</dbReference>
<keyword evidence="8" id="KW-0732">Signal</keyword>
<sequence length="224" mass="24527">MNKHRIRTLLIKSLLLGSVVSLATSCGPGAAPTPNPNQVKPIKAVYVNPFKPGTYQHFTALPEYPKTYKVYKNGNVLAATNETNSKIIIDLSLQRAKLYNGNQLAMDYPISSGNSKFPTRTGNFSVLEKVPAEKRSNLYGKIYDAEGNVVNSNANKAVDPIPEGGRFEGALMSNWMRLTWDGIGMHRGRVPRYPASHGCIRTPGSVVKIVYNKVKIGTPVTVQP</sequence>
<evidence type="ECO:0000256" key="8">
    <source>
        <dbReference type="SAM" id="SignalP"/>
    </source>
</evidence>
<reference evidence="10 11" key="1">
    <citation type="submission" date="2016-11" db="EMBL/GenBank/DDBJ databases">
        <authorList>
            <person name="Jaros S."/>
            <person name="Januszkiewicz K."/>
            <person name="Wedrychowicz H."/>
        </authorList>
    </citation>
    <scope>NUCLEOTIDE SEQUENCE [LARGE SCALE GENOMIC DNA]</scope>
    <source>
        <strain evidence="10 11">DSM 18772</strain>
    </source>
</reference>
<dbReference type="OrthoDB" id="177750at2"/>